<accession>A0AAD2FX68</accession>
<proteinExistence type="predicted"/>
<sequence length="224" mass="25454">MMAFKPSHPNGSDDPLSKAFKHTGYGKGTPLLHSTFVLHYQHDSEKEPLHVFDKDEMCLDFLDSILEQCAPSWEGLVTFSNAKQDRQSHLSRPGEGPTLKGTRSKNQQNRVKPRCEKKQGAMMLDYIYVMKSVPTQGVTVKSQTRQKMMQVIDPVDNGLKFFSAKAHLQSNGGLLSKVQIALWQSQEVSKQEKRKKPSGEARKKSLETHLEKFMKFSQLNLTNY</sequence>
<feature type="region of interest" description="Disordered" evidence="1">
    <location>
        <begin position="83"/>
        <end position="115"/>
    </location>
</feature>
<dbReference type="EMBL" id="CAKOGP040001903">
    <property type="protein sequence ID" value="CAJ1955902.1"/>
    <property type="molecule type" value="Genomic_DNA"/>
</dbReference>
<evidence type="ECO:0000256" key="1">
    <source>
        <dbReference type="SAM" id="MobiDB-lite"/>
    </source>
</evidence>
<evidence type="ECO:0000313" key="3">
    <source>
        <dbReference type="Proteomes" id="UP001295423"/>
    </source>
</evidence>
<comment type="caution">
    <text evidence="2">The sequence shown here is derived from an EMBL/GenBank/DDBJ whole genome shotgun (WGS) entry which is preliminary data.</text>
</comment>
<dbReference type="AlphaFoldDB" id="A0AAD2FX68"/>
<evidence type="ECO:0000313" key="2">
    <source>
        <dbReference type="EMBL" id="CAJ1955902.1"/>
    </source>
</evidence>
<protein>
    <submittedName>
        <fullName evidence="2">Uncharacterized protein</fullName>
    </submittedName>
</protein>
<organism evidence="2 3">
    <name type="scientific">Cylindrotheca closterium</name>
    <dbReference type="NCBI Taxonomy" id="2856"/>
    <lineage>
        <taxon>Eukaryota</taxon>
        <taxon>Sar</taxon>
        <taxon>Stramenopiles</taxon>
        <taxon>Ochrophyta</taxon>
        <taxon>Bacillariophyta</taxon>
        <taxon>Bacillariophyceae</taxon>
        <taxon>Bacillariophycidae</taxon>
        <taxon>Bacillariales</taxon>
        <taxon>Bacillariaceae</taxon>
        <taxon>Cylindrotheca</taxon>
    </lineage>
</organism>
<dbReference type="Proteomes" id="UP001295423">
    <property type="component" value="Unassembled WGS sequence"/>
</dbReference>
<feature type="region of interest" description="Disordered" evidence="1">
    <location>
        <begin position="1"/>
        <end position="21"/>
    </location>
</feature>
<reference evidence="2" key="1">
    <citation type="submission" date="2023-08" db="EMBL/GenBank/DDBJ databases">
        <authorList>
            <person name="Audoor S."/>
            <person name="Bilcke G."/>
        </authorList>
    </citation>
    <scope>NUCLEOTIDE SEQUENCE</scope>
</reference>
<gene>
    <name evidence="2" type="ORF">CYCCA115_LOCUS15975</name>
</gene>
<keyword evidence="3" id="KW-1185">Reference proteome</keyword>
<name>A0AAD2FX68_9STRA</name>